<comment type="similarity">
    <text evidence="1">Belongs to the class IV-like SAM-binding methyltransferase superfamily. RNA methyltransferase TrmH family.</text>
</comment>
<dbReference type="InterPro" id="IPR029026">
    <property type="entry name" value="tRNA_m1G_MTases_N"/>
</dbReference>
<evidence type="ECO:0000256" key="1">
    <source>
        <dbReference type="ARBA" id="ARBA00007228"/>
    </source>
</evidence>
<name>A0A9D2M2L5_9FIRM</name>
<comment type="caution">
    <text evidence="5">The sequence shown here is derived from an EMBL/GenBank/DDBJ whole genome shotgun (WGS) entry which is preliminary data.</text>
</comment>
<evidence type="ECO:0000259" key="4">
    <source>
        <dbReference type="SMART" id="SM00967"/>
    </source>
</evidence>
<evidence type="ECO:0000313" key="5">
    <source>
        <dbReference type="EMBL" id="HJB39867.1"/>
    </source>
</evidence>
<dbReference type="GO" id="GO:0003723">
    <property type="term" value="F:RNA binding"/>
    <property type="evidence" value="ECO:0007669"/>
    <property type="project" value="InterPro"/>
</dbReference>
<dbReference type="SUPFAM" id="SSF75217">
    <property type="entry name" value="alpha/beta knot"/>
    <property type="match status" value="1"/>
</dbReference>
<dbReference type="CDD" id="cd18095">
    <property type="entry name" value="SpoU-like_rRNA-MTase"/>
    <property type="match status" value="1"/>
</dbReference>
<dbReference type="InterPro" id="IPR051259">
    <property type="entry name" value="rRNA_Methyltransferase"/>
</dbReference>
<dbReference type="GO" id="GO:0005737">
    <property type="term" value="C:cytoplasm"/>
    <property type="evidence" value="ECO:0007669"/>
    <property type="project" value="UniProtKB-ARBA"/>
</dbReference>
<reference evidence="5" key="2">
    <citation type="submission" date="2021-04" db="EMBL/GenBank/DDBJ databases">
        <authorList>
            <person name="Gilroy R."/>
        </authorList>
    </citation>
    <scope>NUCLEOTIDE SEQUENCE</scope>
    <source>
        <strain evidence="5">ChiBcec8-14828</strain>
    </source>
</reference>
<dbReference type="Gene3D" id="3.40.1280.10">
    <property type="match status" value="1"/>
</dbReference>
<dbReference type="InterPro" id="IPR029028">
    <property type="entry name" value="Alpha/beta_knot_MTases"/>
</dbReference>
<dbReference type="SMART" id="SM00967">
    <property type="entry name" value="SpoU_sub_bind"/>
    <property type="match status" value="1"/>
</dbReference>
<dbReference type="InterPro" id="IPR001537">
    <property type="entry name" value="SpoU_MeTrfase"/>
</dbReference>
<accession>A0A9D2M2L5</accession>
<keyword evidence="3" id="KW-0808">Transferase</keyword>
<gene>
    <name evidence="5" type="ORF">H9943_05665</name>
</gene>
<dbReference type="GO" id="GO:0006396">
    <property type="term" value="P:RNA processing"/>
    <property type="evidence" value="ECO:0007669"/>
    <property type="project" value="InterPro"/>
</dbReference>
<dbReference type="Pfam" id="PF22435">
    <property type="entry name" value="MRM3-like_sub_bind"/>
    <property type="match status" value="1"/>
</dbReference>
<evidence type="ECO:0000313" key="6">
    <source>
        <dbReference type="Proteomes" id="UP000824209"/>
    </source>
</evidence>
<dbReference type="PANTHER" id="PTHR43191:SF2">
    <property type="entry name" value="RRNA METHYLTRANSFERASE 3, MITOCHONDRIAL"/>
    <property type="match status" value="1"/>
</dbReference>
<reference evidence="5" key="1">
    <citation type="journal article" date="2021" name="PeerJ">
        <title>Extensive microbial diversity within the chicken gut microbiome revealed by metagenomics and culture.</title>
        <authorList>
            <person name="Gilroy R."/>
            <person name="Ravi A."/>
            <person name="Getino M."/>
            <person name="Pursley I."/>
            <person name="Horton D.L."/>
            <person name="Alikhan N.F."/>
            <person name="Baker D."/>
            <person name="Gharbi K."/>
            <person name="Hall N."/>
            <person name="Watson M."/>
            <person name="Adriaenssens E.M."/>
            <person name="Foster-Nyarko E."/>
            <person name="Jarju S."/>
            <person name="Secka A."/>
            <person name="Antonio M."/>
            <person name="Oren A."/>
            <person name="Chaudhuri R.R."/>
            <person name="La Ragione R."/>
            <person name="Hildebrand F."/>
            <person name="Pallen M.J."/>
        </authorList>
    </citation>
    <scope>NUCLEOTIDE SEQUENCE</scope>
    <source>
        <strain evidence="5">ChiBcec8-14828</strain>
    </source>
</reference>
<dbReference type="GO" id="GO:0032259">
    <property type="term" value="P:methylation"/>
    <property type="evidence" value="ECO:0007669"/>
    <property type="project" value="UniProtKB-KW"/>
</dbReference>
<dbReference type="Pfam" id="PF00588">
    <property type="entry name" value="SpoU_methylase"/>
    <property type="match status" value="1"/>
</dbReference>
<evidence type="ECO:0000256" key="3">
    <source>
        <dbReference type="ARBA" id="ARBA00022679"/>
    </source>
</evidence>
<dbReference type="InterPro" id="IPR013123">
    <property type="entry name" value="SpoU_subst-bd"/>
</dbReference>
<keyword evidence="2 5" id="KW-0489">Methyltransferase</keyword>
<dbReference type="AlphaFoldDB" id="A0A9D2M2L5"/>
<dbReference type="InterPro" id="IPR029064">
    <property type="entry name" value="Ribosomal_eL30-like_sf"/>
</dbReference>
<dbReference type="Proteomes" id="UP000824209">
    <property type="component" value="Unassembled WGS sequence"/>
</dbReference>
<dbReference type="GO" id="GO:0008173">
    <property type="term" value="F:RNA methyltransferase activity"/>
    <property type="evidence" value="ECO:0007669"/>
    <property type="project" value="InterPro"/>
</dbReference>
<sequence length="261" mass="27963">MQRLQSRTAEKVKALCRLRDSAKERAETGCFLAEGLRLCRDIAQYLPARELYATEKMLAEHPELTALAAQTFEISDAVAEKLSDTKTTQGVFALFERPASLEHLRPGGRYLALEHVQDPANLGALLRSASAFGFEGVLLCSHCADWFSPKVLRAGMGAVAKLGYACYDDVGELAKALKAVNIPLYAAALERAVSLEQAPALTDAGLAVLIGNEGNGLTPEAVALADVTVRIPMMPNVESLNAAVAGSILLWHFRSLEGAAQ</sequence>
<organism evidence="5 6">
    <name type="scientific">Candidatus Ruthenibacterium avium</name>
    <dbReference type="NCBI Taxonomy" id="2838751"/>
    <lineage>
        <taxon>Bacteria</taxon>
        <taxon>Bacillati</taxon>
        <taxon>Bacillota</taxon>
        <taxon>Clostridia</taxon>
        <taxon>Eubacteriales</taxon>
        <taxon>Oscillospiraceae</taxon>
        <taxon>Ruthenibacterium</taxon>
    </lineage>
</organism>
<proteinExistence type="inferred from homology"/>
<dbReference type="PANTHER" id="PTHR43191">
    <property type="entry name" value="RRNA METHYLTRANSFERASE 3"/>
    <property type="match status" value="1"/>
</dbReference>
<feature type="domain" description="RNA 2-O ribose methyltransferase substrate binding" evidence="4">
    <location>
        <begin position="32"/>
        <end position="101"/>
    </location>
</feature>
<protein>
    <submittedName>
        <fullName evidence="5">RNA methyltransferase</fullName>
    </submittedName>
</protein>
<dbReference type="Gene3D" id="3.30.1330.30">
    <property type="match status" value="1"/>
</dbReference>
<dbReference type="SUPFAM" id="SSF55315">
    <property type="entry name" value="L30e-like"/>
    <property type="match status" value="1"/>
</dbReference>
<dbReference type="InterPro" id="IPR053888">
    <property type="entry name" value="MRM3-like_sub_bind"/>
</dbReference>
<dbReference type="EMBL" id="DWYA01000053">
    <property type="protein sequence ID" value="HJB39867.1"/>
    <property type="molecule type" value="Genomic_DNA"/>
</dbReference>
<evidence type="ECO:0000256" key="2">
    <source>
        <dbReference type="ARBA" id="ARBA00022603"/>
    </source>
</evidence>